<dbReference type="EMBL" id="QLTR01000032">
    <property type="protein sequence ID" value="RAS58156.1"/>
    <property type="molecule type" value="Genomic_DNA"/>
</dbReference>
<dbReference type="InterPro" id="IPR001638">
    <property type="entry name" value="Solute-binding_3/MltF_N"/>
</dbReference>
<evidence type="ECO:0000256" key="2">
    <source>
        <dbReference type="ARBA" id="ARBA00022729"/>
    </source>
</evidence>
<comment type="caution">
    <text evidence="3">The sequence shown here is derived from an EMBL/GenBank/DDBJ whole genome shotgun (WGS) entry which is preliminary data.</text>
</comment>
<evidence type="ECO:0000256" key="1">
    <source>
        <dbReference type="ARBA" id="ARBA00010333"/>
    </source>
</evidence>
<accession>A0A2J8GT15</accession>
<proteinExistence type="inferred from homology"/>
<evidence type="ECO:0000313" key="4">
    <source>
        <dbReference type="Proteomes" id="UP000248729"/>
    </source>
</evidence>
<comment type="similarity">
    <text evidence="1">Belongs to the bacterial solute-binding protein 3 family.</text>
</comment>
<dbReference type="Pfam" id="PF00497">
    <property type="entry name" value="SBP_bac_3"/>
    <property type="match status" value="1"/>
</dbReference>
<reference evidence="3 4" key="1">
    <citation type="submission" date="2018-06" db="EMBL/GenBank/DDBJ databases">
        <title>Freshwater and sediment microbial communities from various areas in North America, analyzing microbe dynamics in response to fracking.</title>
        <authorList>
            <person name="Lamendella R."/>
        </authorList>
    </citation>
    <scope>NUCLEOTIDE SEQUENCE [LARGE SCALE GENOMIC DNA]</scope>
    <source>
        <strain evidence="3 4">99A</strain>
    </source>
</reference>
<dbReference type="PANTHER" id="PTHR35936:SF25">
    <property type="entry name" value="ABC TRANSPORTER SUBSTRATE-BINDING PROTEIN"/>
    <property type="match status" value="1"/>
</dbReference>
<dbReference type="PROSITE" id="PS51257">
    <property type="entry name" value="PROKAR_LIPOPROTEIN"/>
    <property type="match status" value="1"/>
</dbReference>
<gene>
    <name evidence="3" type="ORF">DET48_13234</name>
</gene>
<dbReference type="Gene3D" id="3.40.190.10">
    <property type="entry name" value="Periplasmic binding protein-like II"/>
    <property type="match status" value="2"/>
</dbReference>
<dbReference type="Proteomes" id="UP000248729">
    <property type="component" value="Unassembled WGS sequence"/>
</dbReference>
<dbReference type="AlphaFoldDB" id="A0A2J8GT15"/>
<dbReference type="STRING" id="1348635.GCA_000740015_02364"/>
<organism evidence="3 4">
    <name type="scientific">Vibrio diazotrophicus</name>
    <dbReference type="NCBI Taxonomy" id="685"/>
    <lineage>
        <taxon>Bacteria</taxon>
        <taxon>Pseudomonadati</taxon>
        <taxon>Pseudomonadota</taxon>
        <taxon>Gammaproteobacteria</taxon>
        <taxon>Vibrionales</taxon>
        <taxon>Vibrionaceae</taxon>
        <taxon>Vibrio</taxon>
    </lineage>
</organism>
<evidence type="ECO:0000313" key="3">
    <source>
        <dbReference type="EMBL" id="RAS58156.1"/>
    </source>
</evidence>
<keyword evidence="2" id="KW-0732">Signal</keyword>
<dbReference type="RefSeq" id="WP_102940747.1">
    <property type="nucleotide sequence ID" value="NZ_QLTR01000032.1"/>
</dbReference>
<protein>
    <submittedName>
        <fullName evidence="3">Amino acid ABC transporter substrate-binding protein (PAAT family)</fullName>
    </submittedName>
</protein>
<dbReference type="SUPFAM" id="SSF53850">
    <property type="entry name" value="Periplasmic binding protein-like II"/>
    <property type="match status" value="1"/>
</dbReference>
<sequence length="256" mass="28968">MFGYFKRLLILTSLILSCFIPPSYANTVSLSAMEWPPFYGKNLPENGFLAAITREAFQRSGYTLELTFMPWKRALSSAKNGLVDGVLGLYFAQEREKTLSYSFSIYSSEQVFIKKRDSLNKPNPLNENKNLLIAVQIGTLQADDAQAEGLNLYPANSNLVSLTLLVKERVDLALMAREYFRFVQNSALEPSYSSEHLEILDTPFRTYEVYNAYSRKFARSDELTQAFNQGLLSMKEDGTYNAILARLGVSNLPNEN</sequence>
<name>A0A2J8GT15_VIBDI</name>
<dbReference type="SMART" id="SM00062">
    <property type="entry name" value="PBPb"/>
    <property type="match status" value="1"/>
</dbReference>
<dbReference type="PANTHER" id="PTHR35936">
    <property type="entry name" value="MEMBRANE-BOUND LYTIC MUREIN TRANSGLYCOSYLASE F"/>
    <property type="match status" value="1"/>
</dbReference>